<evidence type="ECO:0000256" key="1">
    <source>
        <dbReference type="SAM" id="Phobius"/>
    </source>
</evidence>
<dbReference type="RefSeq" id="WP_346820549.1">
    <property type="nucleotide sequence ID" value="NZ_JBDKWZ010000003.1"/>
</dbReference>
<protein>
    <recommendedName>
        <fullName evidence="4">DoxX family protein</fullName>
    </recommendedName>
</protein>
<organism evidence="2 3">
    <name type="scientific">Rapidithrix thailandica</name>
    <dbReference type="NCBI Taxonomy" id="413964"/>
    <lineage>
        <taxon>Bacteria</taxon>
        <taxon>Pseudomonadati</taxon>
        <taxon>Bacteroidota</taxon>
        <taxon>Cytophagia</taxon>
        <taxon>Cytophagales</taxon>
        <taxon>Flammeovirgaceae</taxon>
        <taxon>Rapidithrix</taxon>
    </lineage>
</organism>
<comment type="caution">
    <text evidence="2">The sequence shown here is derived from an EMBL/GenBank/DDBJ whole genome shotgun (WGS) entry which is preliminary data.</text>
</comment>
<feature type="transmembrane region" description="Helical" evidence="1">
    <location>
        <begin position="130"/>
        <end position="149"/>
    </location>
</feature>
<dbReference type="AlphaFoldDB" id="A0AAW9S494"/>
<keyword evidence="1" id="KW-1133">Transmembrane helix</keyword>
<sequence>MKPLICLLTVFLILFLAKKVGHFPRLTLSLSGRIAMACMLLMTGISHFPMAEGMALMLPEWLPFKIEVVYTTGILEILSAIGLLMPSTQRLTGWMLIIFFFLIFPANILAALNHVNIQEANLNGPGSAYLWFRVPLQVFFIGWVWYFTIKNPSGEVKLTEG</sequence>
<evidence type="ECO:0008006" key="4">
    <source>
        <dbReference type="Google" id="ProtNLM"/>
    </source>
</evidence>
<feature type="transmembrane region" description="Helical" evidence="1">
    <location>
        <begin position="33"/>
        <end position="56"/>
    </location>
</feature>
<gene>
    <name evidence="2" type="ORF">AAG747_07585</name>
</gene>
<dbReference type="PANTHER" id="PTHR36974">
    <property type="entry name" value="MEMBRANE PROTEIN-RELATED"/>
    <property type="match status" value="1"/>
</dbReference>
<keyword evidence="3" id="KW-1185">Reference proteome</keyword>
<dbReference type="EMBL" id="JBDKWZ010000003">
    <property type="protein sequence ID" value="MEN7547764.1"/>
    <property type="molecule type" value="Genomic_DNA"/>
</dbReference>
<proteinExistence type="predicted"/>
<name>A0AAW9S494_9BACT</name>
<dbReference type="Proteomes" id="UP001403385">
    <property type="component" value="Unassembled WGS sequence"/>
</dbReference>
<keyword evidence="1" id="KW-0472">Membrane</keyword>
<evidence type="ECO:0000313" key="2">
    <source>
        <dbReference type="EMBL" id="MEN7547764.1"/>
    </source>
</evidence>
<feature type="transmembrane region" description="Helical" evidence="1">
    <location>
        <begin position="91"/>
        <end position="110"/>
    </location>
</feature>
<keyword evidence="1" id="KW-0812">Transmembrane</keyword>
<accession>A0AAW9S494</accession>
<evidence type="ECO:0000313" key="3">
    <source>
        <dbReference type="Proteomes" id="UP001403385"/>
    </source>
</evidence>
<dbReference type="PANTHER" id="PTHR36974:SF1">
    <property type="entry name" value="DOXX FAMILY MEMBRANE PROTEIN"/>
    <property type="match status" value="1"/>
</dbReference>
<feature type="transmembrane region" description="Helical" evidence="1">
    <location>
        <begin position="68"/>
        <end position="85"/>
    </location>
</feature>
<reference evidence="2 3" key="1">
    <citation type="submission" date="2024-04" db="EMBL/GenBank/DDBJ databases">
        <title>Novel genus in family Flammeovirgaceae.</title>
        <authorList>
            <person name="Nguyen T.H."/>
            <person name="Vuong T.Q."/>
            <person name="Le H."/>
            <person name="Kim S.-G."/>
        </authorList>
    </citation>
    <scope>NUCLEOTIDE SEQUENCE [LARGE SCALE GENOMIC DNA]</scope>
    <source>
        <strain evidence="2 3">JCM 23209</strain>
    </source>
</reference>